<dbReference type="AlphaFoldDB" id="A0A508U2X0"/>
<sequence>MRAEPRCAQCDSEDPKVISLRNPAGERYCGRLCFYKGQEEFVRWLRRANAEVAS</sequence>
<organism evidence="1 2">
    <name type="scientific">Bradyrhizobium ivorense</name>
    <dbReference type="NCBI Taxonomy" id="2511166"/>
    <lineage>
        <taxon>Bacteria</taxon>
        <taxon>Pseudomonadati</taxon>
        <taxon>Pseudomonadota</taxon>
        <taxon>Alphaproteobacteria</taxon>
        <taxon>Hyphomicrobiales</taxon>
        <taxon>Nitrobacteraceae</taxon>
        <taxon>Bradyrhizobium</taxon>
    </lineage>
</organism>
<reference evidence="1" key="1">
    <citation type="submission" date="2019-02" db="EMBL/GenBank/DDBJ databases">
        <authorList>
            <person name="Pothier F.J."/>
        </authorList>
    </citation>
    <scope>NUCLEOTIDE SEQUENCE</scope>
    <source>
        <strain evidence="1">CI-1B</strain>
    </source>
</reference>
<proteinExistence type="predicted"/>
<accession>A0A508U2X0</accession>
<dbReference type="Proteomes" id="UP000328092">
    <property type="component" value="Unassembled WGS sequence"/>
</dbReference>
<dbReference type="EMBL" id="CAADFC020000043">
    <property type="protein sequence ID" value="VIO80806.1"/>
    <property type="molecule type" value="Genomic_DNA"/>
</dbReference>
<protein>
    <submittedName>
        <fullName evidence="1">Uncharacterized protein</fullName>
    </submittedName>
</protein>
<evidence type="ECO:0000313" key="2">
    <source>
        <dbReference type="Proteomes" id="UP000328092"/>
    </source>
</evidence>
<keyword evidence="2" id="KW-1185">Reference proteome</keyword>
<name>A0A508U2X0_9BRAD</name>
<comment type="caution">
    <text evidence="1">The sequence shown here is derived from an EMBL/GenBank/DDBJ whole genome shotgun (WGS) entry which is preliminary data.</text>
</comment>
<gene>
    <name evidence="1" type="ORF">CI1B_85630</name>
</gene>
<evidence type="ECO:0000313" key="1">
    <source>
        <dbReference type="EMBL" id="VIO80806.1"/>
    </source>
</evidence>